<dbReference type="EMBL" id="BAAAZT010000076">
    <property type="protein sequence ID" value="GAA3909914.1"/>
    <property type="molecule type" value="Genomic_DNA"/>
</dbReference>
<dbReference type="InterPro" id="IPR013740">
    <property type="entry name" value="Redoxin"/>
</dbReference>
<evidence type="ECO:0000259" key="2">
    <source>
        <dbReference type="PROSITE" id="PS51352"/>
    </source>
</evidence>
<reference evidence="4" key="1">
    <citation type="journal article" date="2019" name="Int. J. Syst. Evol. Microbiol.">
        <title>The Global Catalogue of Microorganisms (GCM) 10K type strain sequencing project: providing services to taxonomists for standard genome sequencing and annotation.</title>
        <authorList>
            <consortium name="The Broad Institute Genomics Platform"/>
            <consortium name="The Broad Institute Genome Sequencing Center for Infectious Disease"/>
            <person name="Wu L."/>
            <person name="Ma J."/>
        </authorList>
    </citation>
    <scope>NUCLEOTIDE SEQUENCE [LARGE SCALE GENOMIC DNA]</scope>
    <source>
        <strain evidence="4">JCM 16914</strain>
    </source>
</reference>
<keyword evidence="1" id="KW-1133">Transmembrane helix</keyword>
<feature type="transmembrane region" description="Helical" evidence="1">
    <location>
        <begin position="39"/>
        <end position="59"/>
    </location>
</feature>
<dbReference type="PANTHER" id="PTHR42852:SF18">
    <property type="entry name" value="CHROMOSOME UNDETERMINED SCAFFOLD_47, WHOLE GENOME SHOTGUN SEQUENCE"/>
    <property type="match status" value="1"/>
</dbReference>
<proteinExistence type="predicted"/>
<organism evidence="3 4">
    <name type="scientific">Halomonas cibimaris</name>
    <dbReference type="NCBI Taxonomy" id="657012"/>
    <lineage>
        <taxon>Bacteria</taxon>
        <taxon>Pseudomonadati</taxon>
        <taxon>Pseudomonadota</taxon>
        <taxon>Gammaproteobacteria</taxon>
        <taxon>Oceanospirillales</taxon>
        <taxon>Halomonadaceae</taxon>
        <taxon>Halomonas</taxon>
    </lineage>
</organism>
<dbReference type="Pfam" id="PF08534">
    <property type="entry name" value="Redoxin"/>
    <property type="match status" value="1"/>
</dbReference>
<dbReference type="Proteomes" id="UP001500133">
    <property type="component" value="Unassembled WGS sequence"/>
</dbReference>
<keyword evidence="1" id="KW-0812">Transmembrane</keyword>
<accession>A0ABP7M1B0</accession>
<feature type="domain" description="Thioredoxin" evidence="2">
    <location>
        <begin position="62"/>
        <end position="203"/>
    </location>
</feature>
<keyword evidence="1" id="KW-0472">Membrane</keyword>
<comment type="caution">
    <text evidence="3">The sequence shown here is derived from an EMBL/GenBank/DDBJ whole genome shotgun (WGS) entry which is preliminary data.</text>
</comment>
<protein>
    <recommendedName>
        <fullName evidence="2">Thioredoxin domain-containing protein</fullName>
    </recommendedName>
</protein>
<dbReference type="Gene3D" id="3.40.30.10">
    <property type="entry name" value="Glutaredoxin"/>
    <property type="match status" value="1"/>
</dbReference>
<dbReference type="InterPro" id="IPR036249">
    <property type="entry name" value="Thioredoxin-like_sf"/>
</dbReference>
<dbReference type="SUPFAM" id="SSF52833">
    <property type="entry name" value="Thioredoxin-like"/>
    <property type="match status" value="1"/>
</dbReference>
<dbReference type="CDD" id="cd02966">
    <property type="entry name" value="TlpA_like_family"/>
    <property type="match status" value="1"/>
</dbReference>
<gene>
    <name evidence="3" type="ORF">GCM10022228_20920</name>
</gene>
<keyword evidence="4" id="KW-1185">Reference proteome</keyword>
<evidence type="ECO:0000313" key="3">
    <source>
        <dbReference type="EMBL" id="GAA3909914.1"/>
    </source>
</evidence>
<dbReference type="InterPro" id="IPR050553">
    <property type="entry name" value="Thioredoxin_ResA/DsbE_sf"/>
</dbReference>
<evidence type="ECO:0000313" key="4">
    <source>
        <dbReference type="Proteomes" id="UP001500133"/>
    </source>
</evidence>
<dbReference type="PROSITE" id="PS51352">
    <property type="entry name" value="THIOREDOXIN_2"/>
    <property type="match status" value="1"/>
</dbReference>
<dbReference type="PANTHER" id="PTHR42852">
    <property type="entry name" value="THIOL:DISULFIDE INTERCHANGE PROTEIN DSBE"/>
    <property type="match status" value="1"/>
</dbReference>
<evidence type="ECO:0000256" key="1">
    <source>
        <dbReference type="SAM" id="Phobius"/>
    </source>
</evidence>
<dbReference type="InterPro" id="IPR013766">
    <property type="entry name" value="Thioredoxin_domain"/>
</dbReference>
<name>A0ABP7M1B0_9GAMM</name>
<dbReference type="RefSeq" id="WP_344704885.1">
    <property type="nucleotide sequence ID" value="NZ_BAAAZT010000076.1"/>
</dbReference>
<feature type="transmembrane region" description="Helical" evidence="1">
    <location>
        <begin position="12"/>
        <end position="32"/>
    </location>
</feature>
<sequence length="203" mass="21655">MDANALLTPLPRLYAVAGGLALLAGVLGHALCRHRCRAAIAPLPTLTALGLGFAALLFLGTDAAPGRLPAITLEKLDGSAVALATLPDGAPVIIHLWAAECPPCRRMTAAFTALQRDNNVRIVSVNQGDDLLVTIRHVDTLAARRALPFNRVLRDPQQRLMAAFNTRQLPFTLLVDAHGRVQQHRAGPLGQAALEGWLNVPSR</sequence>